<dbReference type="AlphaFoldDB" id="A0AAD4BL72"/>
<dbReference type="EMBL" id="WHUW01000032">
    <property type="protein sequence ID" value="KAF8433766.1"/>
    <property type="molecule type" value="Genomic_DNA"/>
</dbReference>
<feature type="compositionally biased region" description="Basic and acidic residues" evidence="1">
    <location>
        <begin position="209"/>
        <end position="220"/>
    </location>
</feature>
<protein>
    <submittedName>
        <fullName evidence="2">Uncharacterized protein</fullName>
    </submittedName>
</protein>
<sequence length="344" mass="36666">MFRTRSLFSRLFRLRKRRPAKADPGSANVAQASSSLSTPPPPPKQHRPVSLHPEAIHHAATPSTRRPHSLYPTLHLSPIAPSPLPTSVSMPTSSSSNVPLPRVILIEHLEDEPRVTFPPPPAHAPPSDVGARLAPSHLAPSPLPSASKSPHARCVSFQLPPTTTVVDADAASVAESDVDSDTDATAWQYRLATPSSSTCSTLVGAHTPHSEAVGKGKGETTEPAIVPTDPPPAYTYNTLVSTPSAPVSPSTSTSRSTTAKARHVSLFHPQPVRKNVARFSMPVRPTAGTGTGTRDGRRESKRTSAMMPLASGSGMTKKEKRTTRWSRELNKPGTQEVLMALRGI</sequence>
<reference evidence="2" key="2">
    <citation type="journal article" date="2020" name="Nat. Commun.">
        <title>Large-scale genome sequencing of mycorrhizal fungi provides insights into the early evolution of symbiotic traits.</title>
        <authorList>
            <person name="Miyauchi S."/>
            <person name="Kiss E."/>
            <person name="Kuo A."/>
            <person name="Drula E."/>
            <person name="Kohler A."/>
            <person name="Sanchez-Garcia M."/>
            <person name="Morin E."/>
            <person name="Andreopoulos B."/>
            <person name="Barry K.W."/>
            <person name="Bonito G."/>
            <person name="Buee M."/>
            <person name="Carver A."/>
            <person name="Chen C."/>
            <person name="Cichocki N."/>
            <person name="Clum A."/>
            <person name="Culley D."/>
            <person name="Crous P.W."/>
            <person name="Fauchery L."/>
            <person name="Girlanda M."/>
            <person name="Hayes R.D."/>
            <person name="Keri Z."/>
            <person name="LaButti K."/>
            <person name="Lipzen A."/>
            <person name="Lombard V."/>
            <person name="Magnuson J."/>
            <person name="Maillard F."/>
            <person name="Murat C."/>
            <person name="Nolan M."/>
            <person name="Ohm R.A."/>
            <person name="Pangilinan J."/>
            <person name="Pereira M.F."/>
            <person name="Perotto S."/>
            <person name="Peter M."/>
            <person name="Pfister S."/>
            <person name="Riley R."/>
            <person name="Sitrit Y."/>
            <person name="Stielow J.B."/>
            <person name="Szollosi G."/>
            <person name="Zifcakova L."/>
            <person name="Stursova M."/>
            <person name="Spatafora J.W."/>
            <person name="Tedersoo L."/>
            <person name="Vaario L.M."/>
            <person name="Yamada A."/>
            <person name="Yan M."/>
            <person name="Wang P."/>
            <person name="Xu J."/>
            <person name="Bruns T."/>
            <person name="Baldrian P."/>
            <person name="Vilgalys R."/>
            <person name="Dunand C."/>
            <person name="Henrissat B."/>
            <person name="Grigoriev I.V."/>
            <person name="Hibbett D."/>
            <person name="Nagy L.G."/>
            <person name="Martin F.M."/>
        </authorList>
    </citation>
    <scope>NUCLEOTIDE SEQUENCE</scope>
    <source>
        <strain evidence="2">BED1</strain>
    </source>
</reference>
<feature type="region of interest" description="Disordered" evidence="1">
    <location>
        <begin position="16"/>
        <end position="49"/>
    </location>
</feature>
<feature type="region of interest" description="Disordered" evidence="1">
    <location>
        <begin position="209"/>
        <end position="228"/>
    </location>
</feature>
<accession>A0AAD4BL72</accession>
<gene>
    <name evidence="2" type="ORF">L210DRAFT_2698508</name>
</gene>
<organism evidence="2 3">
    <name type="scientific">Boletus edulis BED1</name>
    <dbReference type="NCBI Taxonomy" id="1328754"/>
    <lineage>
        <taxon>Eukaryota</taxon>
        <taxon>Fungi</taxon>
        <taxon>Dikarya</taxon>
        <taxon>Basidiomycota</taxon>
        <taxon>Agaricomycotina</taxon>
        <taxon>Agaricomycetes</taxon>
        <taxon>Agaricomycetidae</taxon>
        <taxon>Boletales</taxon>
        <taxon>Boletineae</taxon>
        <taxon>Boletaceae</taxon>
        <taxon>Boletoideae</taxon>
        <taxon>Boletus</taxon>
    </lineage>
</organism>
<feature type="region of interest" description="Disordered" evidence="1">
    <location>
        <begin position="282"/>
        <end position="324"/>
    </location>
</feature>
<comment type="caution">
    <text evidence="2">The sequence shown here is derived from an EMBL/GenBank/DDBJ whole genome shotgun (WGS) entry which is preliminary data.</text>
</comment>
<keyword evidence="3" id="KW-1185">Reference proteome</keyword>
<dbReference type="Proteomes" id="UP001194468">
    <property type="component" value="Unassembled WGS sequence"/>
</dbReference>
<proteinExistence type="predicted"/>
<name>A0AAD4BL72_BOLED</name>
<evidence type="ECO:0000313" key="3">
    <source>
        <dbReference type="Proteomes" id="UP001194468"/>
    </source>
</evidence>
<evidence type="ECO:0000256" key="1">
    <source>
        <dbReference type="SAM" id="MobiDB-lite"/>
    </source>
</evidence>
<feature type="compositionally biased region" description="Low complexity" evidence="1">
    <location>
        <begin position="131"/>
        <end position="147"/>
    </location>
</feature>
<feature type="region of interest" description="Disordered" evidence="1">
    <location>
        <begin position="113"/>
        <end position="147"/>
    </location>
</feature>
<evidence type="ECO:0000313" key="2">
    <source>
        <dbReference type="EMBL" id="KAF8433766.1"/>
    </source>
</evidence>
<reference evidence="2" key="1">
    <citation type="submission" date="2019-10" db="EMBL/GenBank/DDBJ databases">
        <authorList>
            <consortium name="DOE Joint Genome Institute"/>
            <person name="Kuo A."/>
            <person name="Miyauchi S."/>
            <person name="Kiss E."/>
            <person name="Drula E."/>
            <person name="Kohler A."/>
            <person name="Sanchez-Garcia M."/>
            <person name="Andreopoulos B."/>
            <person name="Barry K.W."/>
            <person name="Bonito G."/>
            <person name="Buee M."/>
            <person name="Carver A."/>
            <person name="Chen C."/>
            <person name="Cichocki N."/>
            <person name="Clum A."/>
            <person name="Culley D."/>
            <person name="Crous P.W."/>
            <person name="Fauchery L."/>
            <person name="Girlanda M."/>
            <person name="Hayes R."/>
            <person name="Keri Z."/>
            <person name="LaButti K."/>
            <person name="Lipzen A."/>
            <person name="Lombard V."/>
            <person name="Magnuson J."/>
            <person name="Maillard F."/>
            <person name="Morin E."/>
            <person name="Murat C."/>
            <person name="Nolan M."/>
            <person name="Ohm R."/>
            <person name="Pangilinan J."/>
            <person name="Pereira M."/>
            <person name="Perotto S."/>
            <person name="Peter M."/>
            <person name="Riley R."/>
            <person name="Sitrit Y."/>
            <person name="Stielow B."/>
            <person name="Szollosi G."/>
            <person name="Zifcakova L."/>
            <person name="Stursova M."/>
            <person name="Spatafora J.W."/>
            <person name="Tedersoo L."/>
            <person name="Vaario L.-M."/>
            <person name="Yamada A."/>
            <person name="Yan M."/>
            <person name="Wang P."/>
            <person name="Xu J."/>
            <person name="Bruns T."/>
            <person name="Baldrian P."/>
            <person name="Vilgalys R."/>
            <person name="Henrissat B."/>
            <person name="Grigoriev I.V."/>
            <person name="Hibbett D."/>
            <person name="Nagy L.G."/>
            <person name="Martin F.M."/>
        </authorList>
    </citation>
    <scope>NUCLEOTIDE SEQUENCE</scope>
    <source>
        <strain evidence="2">BED1</strain>
    </source>
</reference>